<keyword evidence="1" id="KW-0472">Membrane</keyword>
<dbReference type="PANTHER" id="PTHR42867:SF1">
    <property type="entry name" value="MEMBRANE PROTEIN-RELATED"/>
    <property type="match status" value="1"/>
</dbReference>
<feature type="transmembrane region" description="Helical" evidence="1">
    <location>
        <begin position="93"/>
        <end position="111"/>
    </location>
</feature>
<dbReference type="AlphaFoldDB" id="A0A0J1ILJ0"/>
<keyword evidence="1" id="KW-0812">Transmembrane</keyword>
<gene>
    <name evidence="2" type="ORF">DEAC_c27030</name>
</gene>
<dbReference type="RefSeq" id="WP_047810516.1">
    <property type="nucleotide sequence ID" value="NZ_LDZY01000008.1"/>
</dbReference>
<reference evidence="2 3" key="1">
    <citation type="submission" date="2015-06" db="EMBL/GenBank/DDBJ databases">
        <title>Draft genome of the moderately acidophilic sulfate reducer Candidatus Desulfosporosinus acididurans strain M1.</title>
        <authorList>
            <person name="Poehlein A."/>
            <person name="Petzsch P."/>
            <person name="Johnson B.D."/>
            <person name="Schloemann M."/>
            <person name="Daniel R."/>
            <person name="Muehling M."/>
        </authorList>
    </citation>
    <scope>NUCLEOTIDE SEQUENCE [LARGE SCALE GENOMIC DNA]</scope>
    <source>
        <strain evidence="2 3">M1</strain>
    </source>
</reference>
<dbReference type="EMBL" id="LDZY01000008">
    <property type="protein sequence ID" value="KLU65566.1"/>
    <property type="molecule type" value="Genomic_DNA"/>
</dbReference>
<keyword evidence="1" id="KW-1133">Transmembrane helix</keyword>
<comment type="caution">
    <text evidence="2">The sequence shown here is derived from an EMBL/GenBank/DDBJ whole genome shotgun (WGS) entry which is preliminary data.</text>
</comment>
<evidence type="ECO:0000313" key="3">
    <source>
        <dbReference type="Proteomes" id="UP000036356"/>
    </source>
</evidence>
<feature type="transmembrane region" description="Helical" evidence="1">
    <location>
        <begin position="169"/>
        <end position="185"/>
    </location>
</feature>
<organism evidence="2 3">
    <name type="scientific">Desulfosporosinus acididurans</name>
    <dbReference type="NCBI Taxonomy" id="476652"/>
    <lineage>
        <taxon>Bacteria</taxon>
        <taxon>Bacillati</taxon>
        <taxon>Bacillota</taxon>
        <taxon>Clostridia</taxon>
        <taxon>Eubacteriales</taxon>
        <taxon>Desulfitobacteriaceae</taxon>
        <taxon>Desulfosporosinus</taxon>
    </lineage>
</organism>
<name>A0A0J1ILJ0_9FIRM</name>
<dbReference type="Proteomes" id="UP000036356">
    <property type="component" value="Unassembled WGS sequence"/>
</dbReference>
<dbReference type="PATRIC" id="fig|476652.3.peg.2829"/>
<dbReference type="InterPro" id="IPR010787">
    <property type="entry name" value="DUF1385"/>
</dbReference>
<sequence>MGVIGGRAHLNGITFATNTHVVRGRLSKGMISIRVRRVPGIRIFMLMDKVPFLRGISSLLKLDIKLFLGVILFLTIPWDWFFPVTNFLDFDSTWKSIAAYCIVFLILMVSLRRMWQFHGAEHKAYNIYVSCGELSLKSVRGASRISEHCGTNLAVLAIPIAILLSFTNLALPLIMIALAISYEIYNRSFRKFRLRPVKFVAGMIQKYIVTVEPTDEQILLATATLTKAIEYS</sequence>
<dbReference type="PANTHER" id="PTHR42867">
    <property type="entry name" value="MEMBRANE PROTEIN-RELATED"/>
    <property type="match status" value="1"/>
</dbReference>
<keyword evidence="3" id="KW-1185">Reference proteome</keyword>
<dbReference type="Pfam" id="PF07136">
    <property type="entry name" value="DUF1385"/>
    <property type="match status" value="1"/>
</dbReference>
<evidence type="ECO:0000313" key="2">
    <source>
        <dbReference type="EMBL" id="KLU65566.1"/>
    </source>
</evidence>
<proteinExistence type="predicted"/>
<feature type="transmembrane region" description="Helical" evidence="1">
    <location>
        <begin position="62"/>
        <end position="81"/>
    </location>
</feature>
<protein>
    <recommendedName>
        <fullName evidence="4">Metal-dependent enzyme</fullName>
    </recommendedName>
</protein>
<evidence type="ECO:0000256" key="1">
    <source>
        <dbReference type="SAM" id="Phobius"/>
    </source>
</evidence>
<accession>A0A0J1ILJ0</accession>
<evidence type="ECO:0008006" key="4">
    <source>
        <dbReference type="Google" id="ProtNLM"/>
    </source>
</evidence>